<gene>
    <name evidence="1" type="ORF">GmarT_37880</name>
</gene>
<organism evidence="1 2">
    <name type="scientific">Gimesia maris</name>
    <dbReference type="NCBI Taxonomy" id="122"/>
    <lineage>
        <taxon>Bacteria</taxon>
        <taxon>Pseudomonadati</taxon>
        <taxon>Planctomycetota</taxon>
        <taxon>Planctomycetia</taxon>
        <taxon>Planctomycetales</taxon>
        <taxon>Planctomycetaceae</taxon>
        <taxon>Gimesia</taxon>
    </lineage>
</organism>
<protein>
    <submittedName>
        <fullName evidence="1">Uncharacterized protein</fullName>
    </submittedName>
</protein>
<sequence>MRFVSFHTKLFFTDMPDELLDSWFIGGDCSGWFYARLIPYNQMEPDLEPTMEDWGWIMTVKTNENGLNRLKGVVFS</sequence>
<dbReference type="Proteomes" id="UP000322887">
    <property type="component" value="Chromosome"/>
</dbReference>
<proteinExistence type="predicted"/>
<accession>A0ABX5YQ54</accession>
<dbReference type="GeneID" id="98648283"/>
<evidence type="ECO:0000313" key="1">
    <source>
        <dbReference type="EMBL" id="QEG17904.1"/>
    </source>
</evidence>
<keyword evidence="2" id="KW-1185">Reference proteome</keyword>
<reference evidence="1 2" key="1">
    <citation type="submission" date="2019-08" db="EMBL/GenBank/DDBJ databases">
        <title>Deep-cultivation of Planctomycetes and their phenomic and genomic characterization uncovers novel biology.</title>
        <authorList>
            <person name="Wiegand S."/>
            <person name="Jogler M."/>
            <person name="Boedeker C."/>
            <person name="Pinto D."/>
            <person name="Vollmers J."/>
            <person name="Rivas-Marin E."/>
            <person name="Kohn T."/>
            <person name="Peeters S.H."/>
            <person name="Heuer A."/>
            <person name="Rast P."/>
            <person name="Oberbeckmann S."/>
            <person name="Bunk B."/>
            <person name="Jeske O."/>
            <person name="Meyerdierks A."/>
            <person name="Storesund J.E."/>
            <person name="Kallscheuer N."/>
            <person name="Luecker S."/>
            <person name="Lage O.M."/>
            <person name="Pohl T."/>
            <person name="Merkel B.J."/>
            <person name="Hornburger P."/>
            <person name="Mueller R.-W."/>
            <person name="Bruemmer F."/>
            <person name="Labrenz M."/>
            <person name="Spormann A.M."/>
            <person name="Op den Camp H."/>
            <person name="Overmann J."/>
            <person name="Amann R."/>
            <person name="Jetten M.S.M."/>
            <person name="Mascher T."/>
            <person name="Medema M.H."/>
            <person name="Devos D.P."/>
            <person name="Kaster A.-K."/>
            <person name="Ovreas L."/>
            <person name="Rohde M."/>
            <person name="Galperin M.Y."/>
            <person name="Jogler C."/>
        </authorList>
    </citation>
    <scope>NUCLEOTIDE SEQUENCE [LARGE SCALE GENOMIC DNA]</scope>
    <source>
        <strain evidence="1 2">DSM 8797</strain>
    </source>
</reference>
<dbReference type="EMBL" id="CP042910">
    <property type="protein sequence ID" value="QEG17904.1"/>
    <property type="molecule type" value="Genomic_DNA"/>
</dbReference>
<dbReference type="RefSeq" id="WP_002645472.1">
    <property type="nucleotide sequence ID" value="NZ_CP042910.1"/>
</dbReference>
<name>A0ABX5YQ54_9PLAN</name>
<evidence type="ECO:0000313" key="2">
    <source>
        <dbReference type="Proteomes" id="UP000322887"/>
    </source>
</evidence>